<organism evidence="1 2">
    <name type="scientific">Biomphalaria pfeifferi</name>
    <name type="common">Bloodfluke planorb</name>
    <name type="synonym">Freshwater snail</name>
    <dbReference type="NCBI Taxonomy" id="112525"/>
    <lineage>
        <taxon>Eukaryota</taxon>
        <taxon>Metazoa</taxon>
        <taxon>Spiralia</taxon>
        <taxon>Lophotrochozoa</taxon>
        <taxon>Mollusca</taxon>
        <taxon>Gastropoda</taxon>
        <taxon>Heterobranchia</taxon>
        <taxon>Euthyneura</taxon>
        <taxon>Panpulmonata</taxon>
        <taxon>Hygrophila</taxon>
        <taxon>Lymnaeoidea</taxon>
        <taxon>Planorbidae</taxon>
        <taxon>Biomphalaria</taxon>
    </lineage>
</organism>
<accession>A0AAD8BJF8</accession>
<reference evidence="1" key="2">
    <citation type="submission" date="2023-04" db="EMBL/GenBank/DDBJ databases">
        <authorList>
            <person name="Bu L."/>
            <person name="Lu L."/>
            <person name="Laidemitt M.R."/>
            <person name="Zhang S.M."/>
            <person name="Mutuku M."/>
            <person name="Mkoji G."/>
            <person name="Steinauer M."/>
            <person name="Loker E.S."/>
        </authorList>
    </citation>
    <scope>NUCLEOTIDE SEQUENCE</scope>
    <source>
        <strain evidence="1">KasaAsao</strain>
        <tissue evidence="1">Whole Snail</tissue>
    </source>
</reference>
<evidence type="ECO:0000313" key="2">
    <source>
        <dbReference type="Proteomes" id="UP001233172"/>
    </source>
</evidence>
<dbReference type="EMBL" id="JASAOG010000072">
    <property type="protein sequence ID" value="KAK0055148.1"/>
    <property type="molecule type" value="Genomic_DNA"/>
</dbReference>
<dbReference type="AlphaFoldDB" id="A0AAD8BJF8"/>
<evidence type="ECO:0000313" key="1">
    <source>
        <dbReference type="EMBL" id="KAK0055148.1"/>
    </source>
</evidence>
<sequence length="85" mass="9460">MGSYVHLKAEMLSKNKPNVEDVKGGVIRKVPDEPMESEEEQAAKRIKLTNNEYAVECSSNVLDQWSEGHHGAKLPFPFSMSTLVA</sequence>
<gene>
    <name evidence="1" type="ORF">Bpfe_015439</name>
</gene>
<reference evidence="1" key="1">
    <citation type="journal article" date="2023" name="PLoS Negl. Trop. Dis.">
        <title>A genome sequence for Biomphalaria pfeifferi, the major vector snail for the human-infecting parasite Schistosoma mansoni.</title>
        <authorList>
            <person name="Bu L."/>
            <person name="Lu L."/>
            <person name="Laidemitt M.R."/>
            <person name="Zhang S.M."/>
            <person name="Mutuku M."/>
            <person name="Mkoji G."/>
            <person name="Steinauer M."/>
            <person name="Loker E.S."/>
        </authorList>
    </citation>
    <scope>NUCLEOTIDE SEQUENCE</scope>
    <source>
        <strain evidence="1">KasaAsao</strain>
    </source>
</reference>
<name>A0AAD8BJF8_BIOPF</name>
<keyword evidence="2" id="KW-1185">Reference proteome</keyword>
<protein>
    <submittedName>
        <fullName evidence="1">F-box only protein 39-like isoform X3</fullName>
    </submittedName>
</protein>
<proteinExistence type="predicted"/>
<comment type="caution">
    <text evidence="1">The sequence shown here is derived from an EMBL/GenBank/DDBJ whole genome shotgun (WGS) entry which is preliminary data.</text>
</comment>
<dbReference type="Proteomes" id="UP001233172">
    <property type="component" value="Unassembled WGS sequence"/>
</dbReference>